<comment type="caution">
    <text evidence="4">The sequence shown here is derived from an EMBL/GenBank/DDBJ whole genome shotgun (WGS) entry which is preliminary data.</text>
</comment>
<protein>
    <submittedName>
        <fullName evidence="4">Alkaline phosphatase family protein</fullName>
    </submittedName>
</protein>
<gene>
    <name evidence="4" type="ORF">HW564_14555</name>
</gene>
<dbReference type="InterPro" id="IPR000917">
    <property type="entry name" value="Sulfatase_N"/>
</dbReference>
<dbReference type="Pfam" id="PF00884">
    <property type="entry name" value="Sulfatase"/>
    <property type="match status" value="1"/>
</dbReference>
<dbReference type="EMBL" id="JABXIY010000041">
    <property type="protein sequence ID" value="NVK98146.1"/>
    <property type="molecule type" value="Genomic_DNA"/>
</dbReference>
<dbReference type="InterPro" id="IPR017850">
    <property type="entry name" value="Alkaline_phosphatase_core_sf"/>
</dbReference>
<dbReference type="FunFam" id="3.40.720.10:FF:000062">
    <property type="entry name" value="Probable sulfatase"/>
    <property type="match status" value="1"/>
</dbReference>
<proteinExistence type="predicted"/>
<dbReference type="GO" id="GO:0046872">
    <property type="term" value="F:metal ion binding"/>
    <property type="evidence" value="ECO:0007669"/>
    <property type="project" value="UniProtKB-KW"/>
</dbReference>
<name>A0A850LJG6_9RHOB</name>
<dbReference type="PANTHER" id="PTHR45953">
    <property type="entry name" value="IDURONATE 2-SULFATASE"/>
    <property type="match status" value="1"/>
</dbReference>
<evidence type="ECO:0000313" key="4">
    <source>
        <dbReference type="EMBL" id="NVK98146.1"/>
    </source>
</evidence>
<organism evidence="4 5">
    <name type="scientific">Ruegeria pomeroyi</name>
    <dbReference type="NCBI Taxonomy" id="89184"/>
    <lineage>
        <taxon>Bacteria</taxon>
        <taxon>Pseudomonadati</taxon>
        <taxon>Pseudomonadota</taxon>
        <taxon>Alphaproteobacteria</taxon>
        <taxon>Rhodobacterales</taxon>
        <taxon>Roseobacteraceae</taxon>
        <taxon>Ruegeria</taxon>
    </lineage>
</organism>
<keyword evidence="1" id="KW-0479">Metal-binding</keyword>
<dbReference type="GO" id="GO:0005737">
    <property type="term" value="C:cytoplasm"/>
    <property type="evidence" value="ECO:0007669"/>
    <property type="project" value="TreeGrafter"/>
</dbReference>
<dbReference type="Gene3D" id="3.40.720.10">
    <property type="entry name" value="Alkaline Phosphatase, subunit A"/>
    <property type="match status" value="1"/>
</dbReference>
<dbReference type="SUPFAM" id="SSF53649">
    <property type="entry name" value="Alkaline phosphatase-like"/>
    <property type="match status" value="1"/>
</dbReference>
<reference evidence="4 5" key="1">
    <citation type="journal article" date="2020" name="Proc. Natl. Acad. Sci. U.S.A.">
        <title>Ecological drivers of bacterial community assembly in synthetic phycospheres.</title>
        <authorList>
            <person name="Fu H."/>
            <person name="Uchimiya M."/>
            <person name="Gore J."/>
            <person name="Moran M.A."/>
        </authorList>
    </citation>
    <scope>NUCLEOTIDE SEQUENCE [LARGE SCALE GENOMIC DNA]</scope>
    <source>
        <strain evidence="4">HF-Din03</strain>
    </source>
</reference>
<keyword evidence="2" id="KW-0378">Hydrolase</keyword>
<feature type="domain" description="Sulfatase N-terminal" evidence="3">
    <location>
        <begin position="5"/>
        <end position="388"/>
    </location>
</feature>
<dbReference type="AlphaFoldDB" id="A0A850LJG6"/>
<evidence type="ECO:0000256" key="1">
    <source>
        <dbReference type="ARBA" id="ARBA00022723"/>
    </source>
</evidence>
<dbReference type="GO" id="GO:0008484">
    <property type="term" value="F:sulfuric ester hydrolase activity"/>
    <property type="evidence" value="ECO:0007669"/>
    <property type="project" value="TreeGrafter"/>
</dbReference>
<dbReference type="RefSeq" id="WP_011241904.1">
    <property type="nucleotide sequence ID" value="NZ_JABXIY010000041.1"/>
</dbReference>
<sequence length="552" mass="62764">MTQNRNILWIMCDQLRFDYLSCYGHERLNTPNIDKLAKRGVRFTNAYVQATVCGPSRMSAYTGRYVRSHGSTQNGIPLRVGEPTLGDHLRDVGMRNVLIGKTHMRPDLDGMKRLGIDPDSEIGARVGEGGFDAFDRDDGVHPTGYRKKEPAYNDYLRHAGFQAENPWEFWANSAEGKGGENQSGWLLTHADKPARVPEEHSETAYMTRRAMEFMEAAEKDGRPWCAHLSYIKPHWPYIVPAPYHDMFGPDDVKPAVRSDEELKAAHPLFKAMTEEVYSRNFARDEVREKVIPAYMGLIKQIDDQLGQLFAFMQERGLDENTMIVFTADHGDYLGDHWMGEKYLFYEAAAKVPLIIYDPSDKADATRGTVSDALVEMIDLAPTFVDYAGGVPPMHILEGKSLLPLLHDDDSSWDRQYVFSELDYSNLPARLKLGRDIQDCRATMVFDGRYKLVEVMGFAPILFDLEVDPDELKDLGRDPSAEEVRQRLTSALDAWHRNTRQRITKSDAAYRALDPVLRESDPDLMAGVIIGYWDEDEVEAEKRRIARILGENS</sequence>
<dbReference type="PANTHER" id="PTHR45953:SF1">
    <property type="entry name" value="IDURONATE 2-SULFATASE"/>
    <property type="match status" value="1"/>
</dbReference>
<dbReference type="Proteomes" id="UP000565723">
    <property type="component" value="Unassembled WGS sequence"/>
</dbReference>
<accession>A0A850LJG6</accession>
<evidence type="ECO:0000256" key="2">
    <source>
        <dbReference type="ARBA" id="ARBA00022801"/>
    </source>
</evidence>
<evidence type="ECO:0000313" key="5">
    <source>
        <dbReference type="Proteomes" id="UP000565723"/>
    </source>
</evidence>
<dbReference type="OMA" id="DHGELHG"/>
<dbReference type="CDD" id="cd16028">
    <property type="entry name" value="PMH"/>
    <property type="match status" value="1"/>
</dbReference>
<dbReference type="SMR" id="A0A850LJG6"/>
<evidence type="ECO:0000259" key="3">
    <source>
        <dbReference type="Pfam" id="PF00884"/>
    </source>
</evidence>